<keyword evidence="1" id="KW-0472">Membrane</keyword>
<organism evidence="2 3">
    <name type="scientific">Vibrio vulnificus</name>
    <dbReference type="NCBI Taxonomy" id="672"/>
    <lineage>
        <taxon>Bacteria</taxon>
        <taxon>Pseudomonadati</taxon>
        <taxon>Pseudomonadota</taxon>
        <taxon>Gammaproteobacteria</taxon>
        <taxon>Vibrionales</taxon>
        <taxon>Vibrionaceae</taxon>
        <taxon>Vibrio</taxon>
    </lineage>
</organism>
<dbReference type="InterPro" id="IPR025489">
    <property type="entry name" value="DUF4381"/>
</dbReference>
<comment type="caution">
    <text evidence="2">The sequence shown here is derived from an EMBL/GenBank/DDBJ whole genome shotgun (WGS) entry which is preliminary data.</text>
</comment>
<protein>
    <recommendedName>
        <fullName evidence="4">DUF4381 domain-containing protein</fullName>
    </recommendedName>
</protein>
<keyword evidence="1" id="KW-1133">Transmembrane helix</keyword>
<accession>A0A2S3R8X8</accession>
<dbReference type="EMBL" id="PDGH01000005">
    <property type="protein sequence ID" value="POB50172.1"/>
    <property type="molecule type" value="Genomic_DNA"/>
</dbReference>
<reference evidence="2 3" key="1">
    <citation type="journal article" date="2018" name="Front. Microbiol.">
        <title>Phylogeny of Vibrio vulnificus from the Analysis of the Core-Genome: Implications for Intra-Species Taxonomy.</title>
        <authorList>
            <person name="Roig F.J."/>
            <person name="Gonzalez-Candelas F."/>
            <person name="Sanjuan E."/>
            <person name="Fouz B."/>
            <person name="Feil E.J."/>
            <person name="Llorens C."/>
            <person name="Baker-Austin C."/>
            <person name="Oliver J.D."/>
            <person name="Danin-Poleg Y."/>
            <person name="Gibas C.J."/>
            <person name="Kashi Y."/>
            <person name="Gulig P.A."/>
            <person name="Morrison S.S."/>
            <person name="Amaro C."/>
        </authorList>
    </citation>
    <scope>NUCLEOTIDE SEQUENCE [LARGE SCALE GENOMIC DNA]</scope>
    <source>
        <strain evidence="2 3">CECT4608</strain>
    </source>
</reference>
<dbReference type="Pfam" id="PF14316">
    <property type="entry name" value="DUF4381"/>
    <property type="match status" value="1"/>
</dbReference>
<gene>
    <name evidence="2" type="ORF">CRN52_00155</name>
</gene>
<evidence type="ECO:0008006" key="4">
    <source>
        <dbReference type="Google" id="ProtNLM"/>
    </source>
</evidence>
<evidence type="ECO:0000313" key="2">
    <source>
        <dbReference type="EMBL" id="POB50172.1"/>
    </source>
</evidence>
<proteinExistence type="predicted"/>
<dbReference type="AlphaFoldDB" id="A0A2S3R8X8"/>
<evidence type="ECO:0000256" key="1">
    <source>
        <dbReference type="SAM" id="Phobius"/>
    </source>
</evidence>
<dbReference type="RefSeq" id="WP_103199532.1">
    <property type="nucleotide sequence ID" value="NZ_JASMUA010000008.1"/>
</dbReference>
<feature type="transmembrane region" description="Helical" evidence="1">
    <location>
        <begin position="32"/>
        <end position="50"/>
    </location>
</feature>
<evidence type="ECO:0000313" key="3">
    <source>
        <dbReference type="Proteomes" id="UP000237466"/>
    </source>
</evidence>
<dbReference type="Proteomes" id="UP000237466">
    <property type="component" value="Unassembled WGS sequence"/>
</dbReference>
<keyword evidence="1" id="KW-0812">Transmembrane</keyword>
<sequence>MTIQHTPPSTYILRELHDVAVPESVSWLPQTVGWKVLAIIGGMALLYIGYRYARFRWDNRYRAEALQAIVPLDPKDPAMTSELFSIVKQVLIYHDSGYARLFGDAFLAALNQLMPTQPLFDDELAIQWVQSTVNPNVPLTESARATLKERAALWVKSHQEKASSVEQRSALYPWQWLKGQRHG</sequence>
<name>A0A2S3R8X8_VIBVL</name>